<evidence type="ECO:0000313" key="3">
    <source>
        <dbReference type="Proteomes" id="UP000596661"/>
    </source>
</evidence>
<keyword evidence="3" id="KW-1185">Reference proteome</keyword>
<name>A0A803QXB2_CANSA</name>
<dbReference type="Gramene" id="novel_model_2535_5bd9a17a.7.5bd9b137">
    <property type="protein sequence ID" value="cds.novel_model_2535_5bd9a17a.7.5bd9b137"/>
    <property type="gene ID" value="novel_gene_1366_5bd9a17a"/>
</dbReference>
<organism evidence="2 3">
    <name type="scientific">Cannabis sativa</name>
    <name type="common">Hemp</name>
    <name type="synonym">Marijuana</name>
    <dbReference type="NCBI Taxonomy" id="3483"/>
    <lineage>
        <taxon>Eukaryota</taxon>
        <taxon>Viridiplantae</taxon>
        <taxon>Streptophyta</taxon>
        <taxon>Embryophyta</taxon>
        <taxon>Tracheophyta</taxon>
        <taxon>Spermatophyta</taxon>
        <taxon>Magnoliopsida</taxon>
        <taxon>eudicotyledons</taxon>
        <taxon>Gunneridae</taxon>
        <taxon>Pentapetalae</taxon>
        <taxon>rosids</taxon>
        <taxon>fabids</taxon>
        <taxon>Rosales</taxon>
        <taxon>Cannabaceae</taxon>
        <taxon>Cannabis</taxon>
    </lineage>
</organism>
<dbReference type="EMBL" id="UZAU01000247">
    <property type="status" value="NOT_ANNOTATED_CDS"/>
    <property type="molecule type" value="Genomic_DNA"/>
</dbReference>
<dbReference type="Proteomes" id="UP000596661">
    <property type="component" value="Chromosome 3"/>
</dbReference>
<dbReference type="EnsemblPlants" id="novel_model_2536_5bd9a17a.6.5bd9b137">
    <property type="protein sequence ID" value="cds.novel_model_2536_5bd9a17a.6.5bd9b137"/>
    <property type="gene ID" value="novel_gene_1366_5bd9a17a"/>
</dbReference>
<gene>
    <name evidence="2" type="primary">LOC115709920</name>
</gene>
<evidence type="ECO:0000313" key="2">
    <source>
        <dbReference type="EnsemblPlants" id="cds.novel_model_2536_5bd9a17a.6.5bd9b137"/>
    </source>
</evidence>
<sequence>MAPLCASCLRIWRRLKRSTNSLIKCNDFIQSRQIILFIVLMMLFLFSMILCILSFNSMPILDAFRCC</sequence>
<reference evidence="2 3" key="1">
    <citation type="submission" date="2018-11" db="EMBL/GenBank/DDBJ databases">
        <authorList>
            <person name="Grassa J C."/>
        </authorList>
    </citation>
    <scope>NUCLEOTIDE SEQUENCE [LARGE SCALE GENOMIC DNA]</scope>
</reference>
<dbReference type="Gramene" id="novel_model_2536_5bd9a17a.6.5bd9b137">
    <property type="protein sequence ID" value="cds.novel_model_2536_5bd9a17a.6.5bd9b137"/>
    <property type="gene ID" value="novel_gene_1366_5bd9a17a"/>
</dbReference>
<keyword evidence="1" id="KW-0812">Transmembrane</keyword>
<dbReference type="EnsemblPlants" id="novel_model_2535_5bd9a17a.7.5bd9b137">
    <property type="protein sequence ID" value="cds.novel_model_2535_5bd9a17a.7.5bd9b137"/>
    <property type="gene ID" value="novel_gene_1366_5bd9a17a"/>
</dbReference>
<protein>
    <submittedName>
        <fullName evidence="2">Uncharacterized protein</fullName>
    </submittedName>
</protein>
<keyword evidence="1" id="KW-1133">Transmembrane helix</keyword>
<accession>A0A803QXB2</accession>
<proteinExistence type="predicted"/>
<accession>A0A803QXB1</accession>
<reference evidence="2" key="2">
    <citation type="submission" date="2021-03" db="UniProtKB">
        <authorList>
            <consortium name="EnsemblPlants"/>
        </authorList>
    </citation>
    <scope>IDENTIFICATION</scope>
</reference>
<dbReference type="AlphaFoldDB" id="A0A803QXB2"/>
<keyword evidence="1" id="KW-0472">Membrane</keyword>
<feature type="transmembrane region" description="Helical" evidence="1">
    <location>
        <begin position="34"/>
        <end position="55"/>
    </location>
</feature>
<evidence type="ECO:0000256" key="1">
    <source>
        <dbReference type="SAM" id="Phobius"/>
    </source>
</evidence>